<dbReference type="InterPro" id="IPR008727">
    <property type="entry name" value="PAAR_motif"/>
</dbReference>
<gene>
    <name evidence="2" type="ORF">FB467_3044</name>
</gene>
<dbReference type="Proteomes" id="UP000319516">
    <property type="component" value="Unassembled WGS sequence"/>
</dbReference>
<name>A0A542YUX0_9MICO</name>
<evidence type="ECO:0000313" key="3">
    <source>
        <dbReference type="Proteomes" id="UP000319516"/>
    </source>
</evidence>
<dbReference type="AlphaFoldDB" id="A0A542YUX0"/>
<dbReference type="EMBL" id="VFOP01000001">
    <property type="protein sequence ID" value="TQL51877.1"/>
    <property type="molecule type" value="Genomic_DNA"/>
</dbReference>
<evidence type="ECO:0000256" key="1">
    <source>
        <dbReference type="SAM" id="MobiDB-lite"/>
    </source>
</evidence>
<organism evidence="2 3">
    <name type="scientific">Ornithinicoccus hortensis</name>
    <dbReference type="NCBI Taxonomy" id="82346"/>
    <lineage>
        <taxon>Bacteria</taxon>
        <taxon>Bacillati</taxon>
        <taxon>Actinomycetota</taxon>
        <taxon>Actinomycetes</taxon>
        <taxon>Micrococcales</taxon>
        <taxon>Intrasporangiaceae</taxon>
        <taxon>Ornithinicoccus</taxon>
    </lineage>
</organism>
<keyword evidence="3" id="KW-1185">Reference proteome</keyword>
<reference evidence="2 3" key="1">
    <citation type="submission" date="2019-06" db="EMBL/GenBank/DDBJ databases">
        <title>Sequencing the genomes of 1000 actinobacteria strains.</title>
        <authorList>
            <person name="Klenk H.-P."/>
        </authorList>
    </citation>
    <scope>NUCLEOTIDE SEQUENCE [LARGE SCALE GENOMIC DNA]</scope>
    <source>
        <strain evidence="2 3">DSM 12335</strain>
    </source>
</reference>
<comment type="caution">
    <text evidence="2">The sequence shown here is derived from an EMBL/GenBank/DDBJ whole genome shotgun (WGS) entry which is preliminary data.</text>
</comment>
<proteinExistence type="predicted"/>
<feature type="region of interest" description="Disordered" evidence="1">
    <location>
        <begin position="1"/>
        <end position="22"/>
    </location>
</feature>
<accession>A0A542YUX0</accession>
<sequence>MPPAARVGDPTGHPGTVGPPGVPTVLIGGLPAATVGTQHLCAFPGVPPHPPTVILPPGCPTVLIGGLPAARMGDLSACGAPIVMGCPTVMIGG</sequence>
<dbReference type="Pfam" id="PF05488">
    <property type="entry name" value="PAAR_motif"/>
    <property type="match status" value="1"/>
</dbReference>
<dbReference type="CDD" id="cd14739">
    <property type="entry name" value="PAAR_3"/>
    <property type="match status" value="1"/>
</dbReference>
<dbReference type="Gene3D" id="2.60.200.60">
    <property type="match status" value="1"/>
</dbReference>
<dbReference type="OrthoDB" id="197187at2"/>
<protein>
    <submittedName>
        <fullName evidence="2">Putative Zn-binding protein involved in type VI secretion</fullName>
    </submittedName>
</protein>
<evidence type="ECO:0000313" key="2">
    <source>
        <dbReference type="EMBL" id="TQL51877.1"/>
    </source>
</evidence>
<dbReference type="RefSeq" id="WP_141785828.1">
    <property type="nucleotide sequence ID" value="NZ_BAAAIK010000001.1"/>
</dbReference>